<reference evidence="1" key="1">
    <citation type="journal article" date="2023" name="Plant J.">
        <title>Genome sequences and population genomics provide insights into the demographic history, inbreeding, and mutation load of two 'living fossil' tree species of Dipteronia.</title>
        <authorList>
            <person name="Feng Y."/>
            <person name="Comes H.P."/>
            <person name="Chen J."/>
            <person name="Zhu S."/>
            <person name="Lu R."/>
            <person name="Zhang X."/>
            <person name="Li P."/>
            <person name="Qiu J."/>
            <person name="Olsen K.M."/>
            <person name="Qiu Y."/>
        </authorList>
    </citation>
    <scope>NUCLEOTIDE SEQUENCE</scope>
    <source>
        <strain evidence="1">NBL</strain>
    </source>
</reference>
<comment type="caution">
    <text evidence="1">The sequence shown here is derived from an EMBL/GenBank/DDBJ whole genome shotgun (WGS) entry which is preliminary data.</text>
</comment>
<organism evidence="1 2">
    <name type="scientific">Dipteronia sinensis</name>
    <dbReference type="NCBI Taxonomy" id="43782"/>
    <lineage>
        <taxon>Eukaryota</taxon>
        <taxon>Viridiplantae</taxon>
        <taxon>Streptophyta</taxon>
        <taxon>Embryophyta</taxon>
        <taxon>Tracheophyta</taxon>
        <taxon>Spermatophyta</taxon>
        <taxon>Magnoliopsida</taxon>
        <taxon>eudicotyledons</taxon>
        <taxon>Gunneridae</taxon>
        <taxon>Pentapetalae</taxon>
        <taxon>rosids</taxon>
        <taxon>malvids</taxon>
        <taxon>Sapindales</taxon>
        <taxon>Sapindaceae</taxon>
        <taxon>Hippocastanoideae</taxon>
        <taxon>Acereae</taxon>
        <taxon>Dipteronia</taxon>
    </lineage>
</organism>
<proteinExistence type="predicted"/>
<protein>
    <submittedName>
        <fullName evidence="1">Uncharacterized protein</fullName>
    </submittedName>
</protein>
<dbReference type="Proteomes" id="UP001281410">
    <property type="component" value="Unassembled WGS sequence"/>
</dbReference>
<dbReference type="AlphaFoldDB" id="A0AAE0A5S1"/>
<gene>
    <name evidence="1" type="ORF">Dsin_023919</name>
</gene>
<keyword evidence="2" id="KW-1185">Reference proteome</keyword>
<dbReference type="EMBL" id="JANJYJ010000007">
    <property type="protein sequence ID" value="KAK3200504.1"/>
    <property type="molecule type" value="Genomic_DNA"/>
</dbReference>
<evidence type="ECO:0000313" key="1">
    <source>
        <dbReference type="EMBL" id="KAK3200504.1"/>
    </source>
</evidence>
<name>A0AAE0A5S1_9ROSI</name>
<accession>A0AAE0A5S1</accession>
<evidence type="ECO:0000313" key="2">
    <source>
        <dbReference type="Proteomes" id="UP001281410"/>
    </source>
</evidence>
<sequence>MEARASSCLDISRNALKSSLKLSTLANAIALKRLIRKGMVSNAATMVTIHLELYPWCNNDCDTTSCYSNIEKQPPLCEICCQLGVIMKCRYTLFLLSAQIYLELIRWMVKLVDRCLVPYLSHGYADRISRMEGGIPPLVELLEFTDIKVQRVTDGARGPWHL</sequence>